<evidence type="ECO:0000313" key="2">
    <source>
        <dbReference type="Proteomes" id="UP000000759"/>
    </source>
</evidence>
<reference evidence="1 2" key="1">
    <citation type="journal article" date="2008" name="Nature">
        <title>The Phaeodactylum genome reveals the evolutionary history of diatom genomes.</title>
        <authorList>
            <person name="Bowler C."/>
            <person name="Allen A.E."/>
            <person name="Badger J.H."/>
            <person name="Grimwood J."/>
            <person name="Jabbari K."/>
            <person name="Kuo A."/>
            <person name="Maheswari U."/>
            <person name="Martens C."/>
            <person name="Maumus F."/>
            <person name="Otillar R.P."/>
            <person name="Rayko E."/>
            <person name="Salamov A."/>
            <person name="Vandepoele K."/>
            <person name="Beszteri B."/>
            <person name="Gruber A."/>
            <person name="Heijde M."/>
            <person name="Katinka M."/>
            <person name="Mock T."/>
            <person name="Valentin K."/>
            <person name="Verret F."/>
            <person name="Berges J.A."/>
            <person name="Brownlee C."/>
            <person name="Cadoret J.P."/>
            <person name="Chiovitti A."/>
            <person name="Choi C.J."/>
            <person name="Coesel S."/>
            <person name="De Martino A."/>
            <person name="Detter J.C."/>
            <person name="Durkin C."/>
            <person name="Falciatore A."/>
            <person name="Fournet J."/>
            <person name="Haruta M."/>
            <person name="Huysman M.J."/>
            <person name="Jenkins B.D."/>
            <person name="Jiroutova K."/>
            <person name="Jorgensen R.E."/>
            <person name="Joubert Y."/>
            <person name="Kaplan A."/>
            <person name="Kroger N."/>
            <person name="Kroth P.G."/>
            <person name="La Roche J."/>
            <person name="Lindquist E."/>
            <person name="Lommer M."/>
            <person name="Martin-Jezequel V."/>
            <person name="Lopez P.J."/>
            <person name="Lucas S."/>
            <person name="Mangogna M."/>
            <person name="McGinnis K."/>
            <person name="Medlin L.K."/>
            <person name="Montsant A."/>
            <person name="Oudot-Le Secq M.P."/>
            <person name="Napoli C."/>
            <person name="Obornik M."/>
            <person name="Parker M.S."/>
            <person name="Petit J.L."/>
            <person name="Porcel B.M."/>
            <person name="Poulsen N."/>
            <person name="Robison M."/>
            <person name="Rychlewski L."/>
            <person name="Rynearson T.A."/>
            <person name="Schmutz J."/>
            <person name="Shapiro H."/>
            <person name="Siaut M."/>
            <person name="Stanley M."/>
            <person name="Sussman M.R."/>
            <person name="Taylor A.R."/>
            <person name="Vardi A."/>
            <person name="von Dassow P."/>
            <person name="Vyverman W."/>
            <person name="Willis A."/>
            <person name="Wyrwicz L.S."/>
            <person name="Rokhsar D.S."/>
            <person name="Weissenbach J."/>
            <person name="Armbrust E.V."/>
            <person name="Green B.R."/>
            <person name="Van de Peer Y."/>
            <person name="Grigoriev I.V."/>
        </authorList>
    </citation>
    <scope>NUCLEOTIDE SEQUENCE [LARGE SCALE GENOMIC DNA]</scope>
    <source>
        <strain evidence="1 2">CCAP 1055/1</strain>
    </source>
</reference>
<evidence type="ECO:0000313" key="1">
    <source>
        <dbReference type="EMBL" id="EEC46406.1"/>
    </source>
</evidence>
<dbReference type="eggNOG" id="ENOG502SXA8">
    <property type="taxonomic scope" value="Eukaryota"/>
</dbReference>
<dbReference type="InParanoid" id="B7G478"/>
<dbReference type="PaxDb" id="2850-Phatr37848"/>
<protein>
    <submittedName>
        <fullName evidence="1">Uncharacterized protein</fullName>
    </submittedName>
</protein>
<dbReference type="EMBL" id="CM000616">
    <property type="protein sequence ID" value="EEC46406.1"/>
    <property type="molecule type" value="Genomic_DNA"/>
</dbReference>
<dbReference type="HOGENOM" id="CLU_777219_0_0_1"/>
<dbReference type="KEGG" id="pti:PHATRDRAFT_37848"/>
<keyword evidence="2" id="KW-1185">Reference proteome</keyword>
<dbReference type="InterPro" id="IPR038670">
    <property type="entry name" value="HslJ-like_sf"/>
</dbReference>
<dbReference type="AlphaFoldDB" id="B7G478"/>
<dbReference type="OrthoDB" id="49113at2759"/>
<proteinExistence type="predicted"/>
<dbReference type="GeneID" id="7202651"/>
<reference evidence="2" key="2">
    <citation type="submission" date="2008-08" db="EMBL/GenBank/DDBJ databases">
        <authorList>
            <consortium name="Diatom Consortium"/>
            <person name="Grigoriev I."/>
            <person name="Grimwood J."/>
            <person name="Kuo A."/>
            <person name="Otillar R.P."/>
            <person name="Salamov A."/>
            <person name="Detter J.C."/>
            <person name="Lindquist E."/>
            <person name="Shapiro H."/>
            <person name="Lucas S."/>
            <person name="Glavina del Rio T."/>
            <person name="Pitluck S."/>
            <person name="Rokhsar D."/>
            <person name="Bowler C."/>
        </authorList>
    </citation>
    <scope>GENOME REANNOTATION</scope>
    <source>
        <strain evidence="2">CCAP 1055/1</strain>
    </source>
</reference>
<organism evidence="1 2">
    <name type="scientific">Phaeodactylum tricornutum (strain CCAP 1055/1)</name>
    <dbReference type="NCBI Taxonomy" id="556484"/>
    <lineage>
        <taxon>Eukaryota</taxon>
        <taxon>Sar</taxon>
        <taxon>Stramenopiles</taxon>
        <taxon>Ochrophyta</taxon>
        <taxon>Bacillariophyta</taxon>
        <taxon>Bacillariophyceae</taxon>
        <taxon>Bacillariophycidae</taxon>
        <taxon>Naviculales</taxon>
        <taxon>Phaeodactylaceae</taxon>
        <taxon>Phaeodactylum</taxon>
    </lineage>
</organism>
<dbReference type="RefSeq" id="XP_002181866.1">
    <property type="nucleotide sequence ID" value="XM_002181830.1"/>
</dbReference>
<accession>B7G478</accession>
<gene>
    <name evidence="1" type="ORF">PHATRDRAFT_37848</name>
</gene>
<dbReference type="InterPro" id="IPR043136">
    <property type="entry name" value="B30.2/SPRY_sf"/>
</dbReference>
<sequence length="350" mass="37814">MTSLVHANTRPPFWTRLTSRRKIWVGDGSTDASLQASPDDNGIIVALASGKPTVPFTAYQTVDGRDTPQAFYFVATVTALEGHLSVGVATPARVRHGYQTRGLFYNGNLTNGAAALRTSVGPYVQTGSRVGILWESFVKDDESTRIRVVVYVNDVCVGLAFDVAAERDGVTYCPCLHVTGKATVRLEFPETVPTVRTRQSVPPPVASYVGEWQLAQALVGPELGELTLPTGMVIVAQITVPSPVDAGERDATRHACYRLSIKVANTLHATLQLTGDTLEAFDGVRLVGSVASTRMMGPPPMQALEQTLCQNLPTVTKMKLTTQGWLLSGPTMELHWVPHETTLQPVTAYL</sequence>
<dbReference type="Proteomes" id="UP000000759">
    <property type="component" value="Chromosome 14"/>
</dbReference>
<dbReference type="Gene3D" id="2.60.120.920">
    <property type="match status" value="1"/>
</dbReference>
<name>B7G478_PHATC</name>
<dbReference type="Gene3D" id="2.40.128.270">
    <property type="match status" value="1"/>
</dbReference>